<reference evidence="2" key="2">
    <citation type="journal article" date="2024" name="Plant">
        <title>Genomic evolution and insights into agronomic trait innovations of Sesamum species.</title>
        <authorList>
            <person name="Miao H."/>
            <person name="Wang L."/>
            <person name="Qu L."/>
            <person name="Liu H."/>
            <person name="Sun Y."/>
            <person name="Le M."/>
            <person name="Wang Q."/>
            <person name="Wei S."/>
            <person name="Zheng Y."/>
            <person name="Lin W."/>
            <person name="Duan Y."/>
            <person name="Cao H."/>
            <person name="Xiong S."/>
            <person name="Wang X."/>
            <person name="Wei L."/>
            <person name="Li C."/>
            <person name="Ma Q."/>
            <person name="Ju M."/>
            <person name="Zhao R."/>
            <person name="Li G."/>
            <person name="Mu C."/>
            <person name="Tian Q."/>
            <person name="Mei H."/>
            <person name="Zhang T."/>
            <person name="Gao T."/>
            <person name="Zhang H."/>
        </authorList>
    </citation>
    <scope>NUCLEOTIDE SEQUENCE</scope>
    <source>
        <strain evidence="2">KEN8</strain>
    </source>
</reference>
<protein>
    <submittedName>
        <fullName evidence="2">Retrovirus-related Pol polyprotein from transposon RE1</fullName>
    </submittedName>
</protein>
<name>A0AAW2QKR7_9LAMI</name>
<dbReference type="Pfam" id="PF07727">
    <property type="entry name" value="RVT_2"/>
    <property type="match status" value="2"/>
</dbReference>
<feature type="domain" description="Reverse transcriptase Ty1/copia-type" evidence="1">
    <location>
        <begin position="3"/>
        <end position="62"/>
    </location>
</feature>
<dbReference type="AlphaFoldDB" id="A0AAW2QKR7"/>
<evidence type="ECO:0000313" key="2">
    <source>
        <dbReference type="EMBL" id="KAL0368370.1"/>
    </source>
</evidence>
<accession>A0AAW2QKR7</accession>
<organism evidence="2">
    <name type="scientific">Sesamum calycinum</name>
    <dbReference type="NCBI Taxonomy" id="2727403"/>
    <lineage>
        <taxon>Eukaryota</taxon>
        <taxon>Viridiplantae</taxon>
        <taxon>Streptophyta</taxon>
        <taxon>Embryophyta</taxon>
        <taxon>Tracheophyta</taxon>
        <taxon>Spermatophyta</taxon>
        <taxon>Magnoliopsida</taxon>
        <taxon>eudicotyledons</taxon>
        <taxon>Gunneridae</taxon>
        <taxon>Pentapetalae</taxon>
        <taxon>asterids</taxon>
        <taxon>lamiids</taxon>
        <taxon>Lamiales</taxon>
        <taxon>Pedaliaceae</taxon>
        <taxon>Sesamum</taxon>
    </lineage>
</organism>
<evidence type="ECO:0000259" key="1">
    <source>
        <dbReference type="Pfam" id="PF07727"/>
    </source>
</evidence>
<feature type="domain" description="Reverse transcriptase Ty1/copia-type" evidence="1">
    <location>
        <begin position="83"/>
        <end position="145"/>
    </location>
</feature>
<dbReference type="EMBL" id="JACGWM010000006">
    <property type="protein sequence ID" value="KAL0368370.1"/>
    <property type="molecule type" value="Genomic_DNA"/>
</dbReference>
<sequence length="401" mass="45027">MRSDKKTIGSNWVYKVKLKPNGTVDRYKAKLVAKGYDQVECVHYIDRFSPVAKAVTVRTLLVDATIFGLEAVESRIDAPSDAHILAVKQFLDSVFTINDLGQAQYFLRLEIARSVAGISVSQHKYIRDIIQDMGLSSSKIAATPLPLGIKLTVVTDSPLLDPEPYCRLKTKKQTTVARSNAEAEYCSLGTTATIHIVANPGFHECTKHLEIDCHLVRDKFREGFVLPSNISRRLQLANMFTKSFSGAAFAATFSKLRMPFHTTPDLFLSPCTPQNLIREVAQEREAFSRERETQFRLYFHPLERDLQAFLRSGQLQNGPVTMPASANTAGPSRPSLLNLSPSMKIVSWNCRGAGRLEFITAARDLIHRTNPEIFIVMDTCMHEQQNMVHVEPCNYYGQTDE</sequence>
<gene>
    <name evidence="2" type="ORF">Scaly_1055900</name>
</gene>
<proteinExistence type="predicted"/>
<dbReference type="CDD" id="cd09272">
    <property type="entry name" value="RNase_HI_RT_Ty1"/>
    <property type="match status" value="1"/>
</dbReference>
<comment type="caution">
    <text evidence="2">The sequence shown here is derived from an EMBL/GenBank/DDBJ whole genome shotgun (WGS) entry which is preliminary data.</text>
</comment>
<dbReference type="InterPro" id="IPR013103">
    <property type="entry name" value="RVT_2"/>
</dbReference>
<reference evidence="2" key="1">
    <citation type="submission" date="2020-06" db="EMBL/GenBank/DDBJ databases">
        <authorList>
            <person name="Li T."/>
            <person name="Hu X."/>
            <person name="Zhang T."/>
            <person name="Song X."/>
            <person name="Zhang H."/>
            <person name="Dai N."/>
            <person name="Sheng W."/>
            <person name="Hou X."/>
            <person name="Wei L."/>
        </authorList>
    </citation>
    <scope>NUCLEOTIDE SEQUENCE</scope>
    <source>
        <strain evidence="2">KEN8</strain>
        <tissue evidence="2">Leaf</tissue>
    </source>
</reference>